<dbReference type="OrthoDB" id="5427204at2759"/>
<feature type="region of interest" description="Disordered" evidence="2">
    <location>
        <begin position="1"/>
        <end position="74"/>
    </location>
</feature>
<dbReference type="GeneID" id="31013253"/>
<dbReference type="SUPFAM" id="SSF144284">
    <property type="entry name" value="Sec2 N-terminal region"/>
    <property type="match status" value="1"/>
</dbReference>
<keyword evidence="4" id="KW-1185">Reference proteome</keyword>
<dbReference type="EMBL" id="MNUE01000023">
    <property type="protein sequence ID" value="OJD34436.1"/>
    <property type="molecule type" value="Genomic_DNA"/>
</dbReference>
<dbReference type="AlphaFoldDB" id="A0A1J9S356"/>
<feature type="region of interest" description="Disordered" evidence="2">
    <location>
        <begin position="99"/>
        <end position="151"/>
    </location>
</feature>
<dbReference type="Proteomes" id="UP000183809">
    <property type="component" value="Unassembled WGS sequence"/>
</dbReference>
<dbReference type="RefSeq" id="XP_020130696.1">
    <property type="nucleotide sequence ID" value="XM_020272993.1"/>
</dbReference>
<evidence type="ECO:0000313" key="4">
    <source>
        <dbReference type="Proteomes" id="UP000183809"/>
    </source>
</evidence>
<evidence type="ECO:0000256" key="2">
    <source>
        <dbReference type="SAM" id="MobiDB-lite"/>
    </source>
</evidence>
<gene>
    <name evidence="3" type="ORF">BKCO1_2300044</name>
</gene>
<organism evidence="3 4">
    <name type="scientific">Diplodia corticola</name>
    <dbReference type="NCBI Taxonomy" id="236234"/>
    <lineage>
        <taxon>Eukaryota</taxon>
        <taxon>Fungi</taxon>
        <taxon>Dikarya</taxon>
        <taxon>Ascomycota</taxon>
        <taxon>Pezizomycotina</taxon>
        <taxon>Dothideomycetes</taxon>
        <taxon>Dothideomycetes incertae sedis</taxon>
        <taxon>Botryosphaeriales</taxon>
        <taxon>Botryosphaeriaceae</taxon>
        <taxon>Diplodia</taxon>
    </lineage>
</organism>
<feature type="coiled-coil region" evidence="1">
    <location>
        <begin position="397"/>
        <end position="487"/>
    </location>
</feature>
<feature type="coiled-coil region" evidence="1">
    <location>
        <begin position="589"/>
        <end position="640"/>
    </location>
</feature>
<feature type="compositionally biased region" description="Polar residues" evidence="2">
    <location>
        <begin position="328"/>
        <end position="338"/>
    </location>
</feature>
<proteinExistence type="predicted"/>
<accession>A0A1J9S356</accession>
<sequence length="645" mass="70127">MDSAAAAAAAARSKRPWEEESHALPNHHPPHSHARCECSTPLDHRPPHALHQDPGSAQPWPFRPDARRESAVRQLYFADSPSPQDLQSQADAAQNNKRRRLFSPHLPRPPADSAGFRGSGEDHDDEPGCQQPPASPTMSSAHLDPRGFPPPVLPQDDSACCETSCNGLACTRRRALISDLVAEVDTLNSGFQRFVLQTNSQPRSHSLALARLGTDQALAFAVDLLRANVASLRDLTTPLPLPSGADHHSASTAAATAEIRDVMKRRFDPITNQEAPPFLSRPTSGGDRDPSRTIPPPGPYDDVRRSFQGSRDPLSPHHSPPGAYPIPTSGNAYHTRPSSPVALHNYHHPPPHRMLPSPSSLNIPAPSSILSLASSSPSLLPQPSLSSSSNAAHTAHLQDLQHQISLKTLALQTLRQEYDALLAKLDRQRTKCATLERKFEVTDVEINGLTTEKEELELRVAALEQQVDELREQRDDARRREVRTGEQYRSIVEMAGRLQGMAAEERRTWVQEREGLLGALGWNGDGGGGRGPEKVDMRGTFRHAMSSTGMDDPTRGATLLDTANLPPPIRDADQHAPPIPASAATSQVIAALRVEVAQLRSRTQTLEAAIRSICDQGTGMEEASQAIVEAGRRMKEAAREAIGGR</sequence>
<feature type="region of interest" description="Disordered" evidence="2">
    <location>
        <begin position="268"/>
        <end position="360"/>
    </location>
</feature>
<protein>
    <submittedName>
        <fullName evidence="3">Uncharacterized protein</fullName>
    </submittedName>
</protein>
<comment type="caution">
    <text evidence="3">The sequence shown here is derived from an EMBL/GenBank/DDBJ whole genome shotgun (WGS) entry which is preliminary data.</text>
</comment>
<dbReference type="STRING" id="236234.A0A1J9S356"/>
<evidence type="ECO:0000313" key="3">
    <source>
        <dbReference type="EMBL" id="OJD34436.1"/>
    </source>
</evidence>
<feature type="compositionally biased region" description="Low complexity" evidence="2">
    <location>
        <begin position="1"/>
        <end position="11"/>
    </location>
</feature>
<evidence type="ECO:0000256" key="1">
    <source>
        <dbReference type="SAM" id="Coils"/>
    </source>
</evidence>
<keyword evidence="1" id="KW-0175">Coiled coil</keyword>
<reference evidence="3 4" key="1">
    <citation type="submission" date="2016-10" db="EMBL/GenBank/DDBJ databases">
        <title>Proteomics and genomics reveal pathogen-plant mechanisms compatible with a hemibiotrophic lifestyle of Diplodia corticola.</title>
        <authorList>
            <person name="Fernandes I."/>
            <person name="De Jonge R."/>
            <person name="Van De Peer Y."/>
            <person name="Devreese B."/>
            <person name="Alves A."/>
            <person name="Esteves A.C."/>
        </authorList>
    </citation>
    <scope>NUCLEOTIDE SEQUENCE [LARGE SCALE GENOMIC DNA]</scope>
    <source>
        <strain evidence="3 4">CBS 112549</strain>
    </source>
</reference>
<name>A0A1J9S356_9PEZI</name>